<protein>
    <submittedName>
        <fullName evidence="1">Uncharacterized protein</fullName>
    </submittedName>
</protein>
<accession>A0A3L6DSA3</accession>
<reference evidence="1" key="1">
    <citation type="journal article" date="2018" name="Nat. Genet.">
        <title>Extensive intraspecific gene order and gene structural variations between Mo17 and other maize genomes.</title>
        <authorList>
            <person name="Sun S."/>
            <person name="Zhou Y."/>
            <person name="Chen J."/>
            <person name="Shi J."/>
            <person name="Zhao H."/>
            <person name="Zhao H."/>
            <person name="Song W."/>
            <person name="Zhang M."/>
            <person name="Cui Y."/>
            <person name="Dong X."/>
            <person name="Liu H."/>
            <person name="Ma X."/>
            <person name="Jiao Y."/>
            <person name="Wang B."/>
            <person name="Wei X."/>
            <person name="Stein J.C."/>
            <person name="Glaubitz J.C."/>
            <person name="Lu F."/>
            <person name="Yu G."/>
            <person name="Liang C."/>
            <person name="Fengler K."/>
            <person name="Li B."/>
            <person name="Rafalski A."/>
            <person name="Schnable P.S."/>
            <person name="Ware D.H."/>
            <person name="Buckler E.S."/>
            <person name="Lai J."/>
        </authorList>
    </citation>
    <scope>NUCLEOTIDE SEQUENCE [LARGE SCALE GENOMIC DNA]</scope>
    <source>
        <tissue evidence="1">Seedling</tissue>
    </source>
</reference>
<gene>
    <name evidence="1" type="ORF">Zm00014a_020856</name>
</gene>
<name>A0A3L6DSA3_MAIZE</name>
<dbReference type="AlphaFoldDB" id="A0A3L6DSA3"/>
<organism evidence="1">
    <name type="scientific">Zea mays</name>
    <name type="common">Maize</name>
    <dbReference type="NCBI Taxonomy" id="4577"/>
    <lineage>
        <taxon>Eukaryota</taxon>
        <taxon>Viridiplantae</taxon>
        <taxon>Streptophyta</taxon>
        <taxon>Embryophyta</taxon>
        <taxon>Tracheophyta</taxon>
        <taxon>Spermatophyta</taxon>
        <taxon>Magnoliopsida</taxon>
        <taxon>Liliopsida</taxon>
        <taxon>Poales</taxon>
        <taxon>Poaceae</taxon>
        <taxon>PACMAD clade</taxon>
        <taxon>Panicoideae</taxon>
        <taxon>Andropogonodae</taxon>
        <taxon>Andropogoneae</taxon>
        <taxon>Tripsacinae</taxon>
        <taxon>Zea</taxon>
    </lineage>
</organism>
<dbReference type="Proteomes" id="UP000251960">
    <property type="component" value="Chromosome 8"/>
</dbReference>
<sequence>MALTYHQRRGRPCSPPRMALTYLQRVEPPSTGRTFHRPALNPDPLPPTVLYKNRSPIHDRHDNLKETLQRSRDSASLFVERMQHTWPSFNAEQSDLGWILAKLGYNGCRDNSSFLVSLPMSHRLRRPRTWSIWLKAEGASTEQALSSALTSIMDALKSTDWNTRKDASQSRHCCKVDIPYFYSSCFMDMMVTLQRLQAL</sequence>
<dbReference type="EMBL" id="NCVQ01000009">
    <property type="protein sequence ID" value="PWZ10461.1"/>
    <property type="molecule type" value="Genomic_DNA"/>
</dbReference>
<comment type="caution">
    <text evidence="1">The sequence shown here is derived from an EMBL/GenBank/DDBJ whole genome shotgun (WGS) entry which is preliminary data.</text>
</comment>
<evidence type="ECO:0000313" key="1">
    <source>
        <dbReference type="EMBL" id="PWZ10461.1"/>
    </source>
</evidence>
<proteinExistence type="predicted"/>